<feature type="compositionally biased region" description="Polar residues" evidence="1">
    <location>
        <begin position="52"/>
        <end position="76"/>
    </location>
</feature>
<dbReference type="AlphaFoldDB" id="A0A7N2QY22"/>
<dbReference type="Proteomes" id="UP000594261">
    <property type="component" value="Chromosome 1"/>
</dbReference>
<dbReference type="Gramene" id="QL01p053718:mrna">
    <property type="protein sequence ID" value="QL01p053718:mrna"/>
    <property type="gene ID" value="QL01p053718"/>
</dbReference>
<evidence type="ECO:0000313" key="3">
    <source>
        <dbReference type="Proteomes" id="UP000594261"/>
    </source>
</evidence>
<reference evidence="2" key="2">
    <citation type="submission" date="2021-01" db="UniProtKB">
        <authorList>
            <consortium name="EnsemblPlants"/>
        </authorList>
    </citation>
    <scope>IDENTIFICATION</scope>
</reference>
<evidence type="ECO:0000313" key="2">
    <source>
        <dbReference type="EnsemblPlants" id="QL01p053718:mrna"/>
    </source>
</evidence>
<accession>A0A7N2QY22</accession>
<protein>
    <submittedName>
        <fullName evidence="2">Uncharacterized protein</fullName>
    </submittedName>
</protein>
<dbReference type="EnsemblPlants" id="QL01p053718:mrna">
    <property type="protein sequence ID" value="QL01p053718:mrna"/>
    <property type="gene ID" value="QL01p053718"/>
</dbReference>
<keyword evidence="3" id="KW-1185">Reference proteome</keyword>
<name>A0A7N2QY22_QUELO</name>
<dbReference type="EMBL" id="LRBV02000001">
    <property type="status" value="NOT_ANNOTATED_CDS"/>
    <property type="molecule type" value="Genomic_DNA"/>
</dbReference>
<sequence>MNGAKPKRSRRGDGCCEPLPQSIGAKKGLGLGLRLSFLKLRSQSESEDCSEPLSQSQGNNIHLNQCKRQNTQRLAY</sequence>
<feature type="region of interest" description="Disordered" evidence="1">
    <location>
        <begin position="46"/>
        <end position="76"/>
    </location>
</feature>
<organism evidence="2 3">
    <name type="scientific">Quercus lobata</name>
    <name type="common">Valley oak</name>
    <dbReference type="NCBI Taxonomy" id="97700"/>
    <lineage>
        <taxon>Eukaryota</taxon>
        <taxon>Viridiplantae</taxon>
        <taxon>Streptophyta</taxon>
        <taxon>Embryophyta</taxon>
        <taxon>Tracheophyta</taxon>
        <taxon>Spermatophyta</taxon>
        <taxon>Magnoliopsida</taxon>
        <taxon>eudicotyledons</taxon>
        <taxon>Gunneridae</taxon>
        <taxon>Pentapetalae</taxon>
        <taxon>rosids</taxon>
        <taxon>fabids</taxon>
        <taxon>Fagales</taxon>
        <taxon>Fagaceae</taxon>
        <taxon>Quercus</taxon>
    </lineage>
</organism>
<dbReference type="InParanoid" id="A0A7N2QY22"/>
<feature type="region of interest" description="Disordered" evidence="1">
    <location>
        <begin position="1"/>
        <end position="21"/>
    </location>
</feature>
<feature type="compositionally biased region" description="Basic residues" evidence="1">
    <location>
        <begin position="1"/>
        <end position="10"/>
    </location>
</feature>
<evidence type="ECO:0000256" key="1">
    <source>
        <dbReference type="SAM" id="MobiDB-lite"/>
    </source>
</evidence>
<proteinExistence type="predicted"/>
<reference evidence="2 3" key="1">
    <citation type="journal article" date="2016" name="G3 (Bethesda)">
        <title>First Draft Assembly and Annotation of the Genome of a California Endemic Oak Quercus lobata Nee (Fagaceae).</title>
        <authorList>
            <person name="Sork V.L."/>
            <person name="Fitz-Gibbon S.T."/>
            <person name="Puiu D."/>
            <person name="Crepeau M."/>
            <person name="Gugger P.F."/>
            <person name="Sherman R."/>
            <person name="Stevens K."/>
            <person name="Langley C.H."/>
            <person name="Pellegrini M."/>
            <person name="Salzberg S.L."/>
        </authorList>
    </citation>
    <scope>NUCLEOTIDE SEQUENCE [LARGE SCALE GENOMIC DNA]</scope>
    <source>
        <strain evidence="2 3">cv. SW786</strain>
    </source>
</reference>